<feature type="region of interest" description="Disordered" evidence="1">
    <location>
        <begin position="77"/>
        <end position="103"/>
    </location>
</feature>
<protein>
    <submittedName>
        <fullName evidence="2">Uncharacterized protein</fullName>
    </submittedName>
</protein>
<feature type="region of interest" description="Disordered" evidence="1">
    <location>
        <begin position="40"/>
        <end position="59"/>
    </location>
</feature>
<evidence type="ECO:0000313" key="3">
    <source>
        <dbReference type="Proteomes" id="UP001219518"/>
    </source>
</evidence>
<accession>A0AAE1GS78</accession>
<dbReference type="EMBL" id="JAHWGI010000057">
    <property type="protein sequence ID" value="KAK3908411.1"/>
    <property type="molecule type" value="Genomic_DNA"/>
</dbReference>
<evidence type="ECO:0000313" key="2">
    <source>
        <dbReference type="EMBL" id="KAK3908411.1"/>
    </source>
</evidence>
<sequence length="188" mass="19181">GRAARPGPARPRPASILFPAAVTSLSPRFRLIDVSIRCDRPWPSSSSSSPPPPRHSQCQLRRLRRCQPTLPRAKFKTQFHPLSHDGRAGRRAGPLPAEPAAAATAASAQQAAAASAAPGRVATCNSAAAAANSFTPSRPGAALPPAAPDAAPGDALAAGAGRAHPRGLLRRPRRPPPAAASALGSPPQ</sequence>
<feature type="compositionally biased region" description="Low complexity" evidence="1">
    <location>
        <begin position="91"/>
        <end position="103"/>
    </location>
</feature>
<organism evidence="2 3">
    <name type="scientific">Frankliniella fusca</name>
    <dbReference type="NCBI Taxonomy" id="407009"/>
    <lineage>
        <taxon>Eukaryota</taxon>
        <taxon>Metazoa</taxon>
        <taxon>Ecdysozoa</taxon>
        <taxon>Arthropoda</taxon>
        <taxon>Hexapoda</taxon>
        <taxon>Insecta</taxon>
        <taxon>Pterygota</taxon>
        <taxon>Neoptera</taxon>
        <taxon>Paraneoptera</taxon>
        <taxon>Thysanoptera</taxon>
        <taxon>Terebrantia</taxon>
        <taxon>Thripoidea</taxon>
        <taxon>Thripidae</taxon>
        <taxon>Frankliniella</taxon>
    </lineage>
</organism>
<dbReference type="Proteomes" id="UP001219518">
    <property type="component" value="Unassembled WGS sequence"/>
</dbReference>
<feature type="non-terminal residue" evidence="2">
    <location>
        <position position="1"/>
    </location>
</feature>
<feature type="compositionally biased region" description="Low complexity" evidence="1">
    <location>
        <begin position="132"/>
        <end position="162"/>
    </location>
</feature>
<feature type="region of interest" description="Disordered" evidence="1">
    <location>
        <begin position="132"/>
        <end position="188"/>
    </location>
</feature>
<comment type="caution">
    <text evidence="2">The sequence shown here is derived from an EMBL/GenBank/DDBJ whole genome shotgun (WGS) entry which is preliminary data.</text>
</comment>
<feature type="compositionally biased region" description="Low complexity" evidence="1">
    <location>
        <begin position="179"/>
        <end position="188"/>
    </location>
</feature>
<feature type="non-terminal residue" evidence="2">
    <location>
        <position position="188"/>
    </location>
</feature>
<gene>
    <name evidence="2" type="ORF">KUF71_003295</name>
</gene>
<reference evidence="2" key="1">
    <citation type="submission" date="2021-07" db="EMBL/GenBank/DDBJ databases">
        <authorList>
            <person name="Catto M.A."/>
            <person name="Jacobson A."/>
            <person name="Kennedy G."/>
            <person name="Labadie P."/>
            <person name="Hunt B.G."/>
            <person name="Srinivasan R."/>
        </authorList>
    </citation>
    <scope>NUCLEOTIDE SEQUENCE</scope>
    <source>
        <strain evidence="2">PL_HMW_Pooled</strain>
        <tissue evidence="2">Head</tissue>
    </source>
</reference>
<reference evidence="2" key="2">
    <citation type="journal article" date="2023" name="BMC Genomics">
        <title>Pest status, molecular evolution, and epigenetic factors derived from the genome assembly of Frankliniella fusca, a thysanopteran phytovirus vector.</title>
        <authorList>
            <person name="Catto M.A."/>
            <person name="Labadie P.E."/>
            <person name="Jacobson A.L."/>
            <person name="Kennedy G.G."/>
            <person name="Srinivasan R."/>
            <person name="Hunt B.G."/>
        </authorList>
    </citation>
    <scope>NUCLEOTIDE SEQUENCE</scope>
    <source>
        <strain evidence="2">PL_HMW_Pooled</strain>
    </source>
</reference>
<keyword evidence="3" id="KW-1185">Reference proteome</keyword>
<dbReference type="AlphaFoldDB" id="A0AAE1GS78"/>
<evidence type="ECO:0000256" key="1">
    <source>
        <dbReference type="SAM" id="MobiDB-lite"/>
    </source>
</evidence>
<name>A0AAE1GS78_9NEOP</name>
<proteinExistence type="predicted"/>
<feature type="compositionally biased region" description="Basic residues" evidence="1">
    <location>
        <begin position="163"/>
        <end position="174"/>
    </location>
</feature>